<proteinExistence type="predicted"/>
<feature type="transmembrane region" description="Helical" evidence="1">
    <location>
        <begin position="132"/>
        <end position="152"/>
    </location>
</feature>
<keyword evidence="3" id="KW-1185">Reference proteome</keyword>
<feature type="transmembrane region" description="Helical" evidence="1">
    <location>
        <begin position="80"/>
        <end position="99"/>
    </location>
</feature>
<dbReference type="InterPro" id="IPR005325">
    <property type="entry name" value="DUF308_memb"/>
</dbReference>
<dbReference type="RefSeq" id="WP_306846415.1">
    <property type="nucleotide sequence ID" value="NZ_JAUSSK010000001.1"/>
</dbReference>
<feature type="transmembrane region" description="Helical" evidence="1">
    <location>
        <begin position="21"/>
        <end position="43"/>
    </location>
</feature>
<dbReference type="PANTHER" id="PTHR34989:SF1">
    <property type="entry name" value="PROTEIN HDED"/>
    <property type="match status" value="1"/>
</dbReference>
<dbReference type="PANTHER" id="PTHR34989">
    <property type="entry name" value="PROTEIN HDED"/>
    <property type="match status" value="1"/>
</dbReference>
<dbReference type="Proteomes" id="UP001237737">
    <property type="component" value="Unassembled WGS sequence"/>
</dbReference>
<feature type="transmembrane region" description="Helical" evidence="1">
    <location>
        <begin position="49"/>
        <end position="68"/>
    </location>
</feature>
<keyword evidence="1" id="KW-1133">Transmembrane helix</keyword>
<feature type="transmembrane region" description="Helical" evidence="1">
    <location>
        <begin position="105"/>
        <end position="125"/>
    </location>
</feature>
<comment type="caution">
    <text evidence="2">The sequence shown here is derived from an EMBL/GenBank/DDBJ whole genome shotgun (WGS) entry which is preliminary data.</text>
</comment>
<feature type="transmembrane region" description="Helical" evidence="1">
    <location>
        <begin position="158"/>
        <end position="179"/>
    </location>
</feature>
<evidence type="ECO:0000313" key="3">
    <source>
        <dbReference type="Proteomes" id="UP001237737"/>
    </source>
</evidence>
<dbReference type="EMBL" id="JAUSSK010000001">
    <property type="protein sequence ID" value="MDQ0007901.1"/>
    <property type="molecule type" value="Genomic_DNA"/>
</dbReference>
<dbReference type="InterPro" id="IPR052712">
    <property type="entry name" value="Acid_resist_chaperone_HdeD"/>
</dbReference>
<organism evidence="2 3">
    <name type="scientific">Luteibacter jiangsuensis</name>
    <dbReference type="NCBI Taxonomy" id="637577"/>
    <lineage>
        <taxon>Bacteria</taxon>
        <taxon>Pseudomonadati</taxon>
        <taxon>Pseudomonadota</taxon>
        <taxon>Gammaproteobacteria</taxon>
        <taxon>Lysobacterales</taxon>
        <taxon>Rhodanobacteraceae</taxon>
        <taxon>Luteibacter</taxon>
    </lineage>
</organism>
<evidence type="ECO:0000313" key="2">
    <source>
        <dbReference type="EMBL" id="MDQ0007901.1"/>
    </source>
</evidence>
<dbReference type="Pfam" id="PF03729">
    <property type="entry name" value="DUF308"/>
    <property type="match status" value="2"/>
</dbReference>
<name>A0ABT9SSD1_9GAMM</name>
<reference evidence="2 3" key="1">
    <citation type="submission" date="2023-07" db="EMBL/GenBank/DDBJ databases">
        <title>Sorghum-associated microbial communities from plants grown in Nebraska, USA.</title>
        <authorList>
            <person name="Schachtman D."/>
        </authorList>
    </citation>
    <scope>NUCLEOTIDE SEQUENCE [LARGE SCALE GENOMIC DNA]</scope>
    <source>
        <strain evidence="2 3">CC60</strain>
    </source>
</reference>
<sequence length="188" mass="19639">MHVTGTMGGPTAAKGAAPGRGWRIACGVLLILTGLLAVAMPMLAAVATAWFLGYMLLLVGVIEIVYAARSRPVPGFGWKLFSGIMTLLLGLIIVVMPVVGAATLALWFATLLFIGGFIRSALAFVVKPLAGWGWVLFDGLLSILLAILLVIGWPGNSIAIIGFLTGFWLMVTGLWRLMLAGSATSAAV</sequence>
<keyword evidence="1" id="KW-0812">Transmembrane</keyword>
<evidence type="ECO:0000256" key="1">
    <source>
        <dbReference type="SAM" id="Phobius"/>
    </source>
</evidence>
<accession>A0ABT9SSD1</accession>
<keyword evidence="1" id="KW-0472">Membrane</keyword>
<protein>
    <submittedName>
        <fullName evidence="2">Uncharacterized membrane protein HdeD (DUF308 family)</fullName>
    </submittedName>
</protein>
<gene>
    <name evidence="2" type="ORF">J2T07_000060</name>
</gene>